<proteinExistence type="predicted"/>
<dbReference type="Gene3D" id="1.10.443.10">
    <property type="entry name" value="Intergrase catalytic core"/>
    <property type="match status" value="1"/>
</dbReference>
<dbReference type="EMBL" id="CAMXCT030004135">
    <property type="protein sequence ID" value="CAL4795135.1"/>
    <property type="molecule type" value="Genomic_DNA"/>
</dbReference>
<dbReference type="EMBL" id="CAMXCT010004135">
    <property type="protein sequence ID" value="CAI4007823.1"/>
    <property type="molecule type" value="Genomic_DNA"/>
</dbReference>
<dbReference type="InterPro" id="IPR013762">
    <property type="entry name" value="Integrase-like_cat_sf"/>
</dbReference>
<dbReference type="GO" id="GO:0015074">
    <property type="term" value="P:DNA integration"/>
    <property type="evidence" value="ECO:0007669"/>
    <property type="project" value="InterPro"/>
</dbReference>
<evidence type="ECO:0000256" key="1">
    <source>
        <dbReference type="ARBA" id="ARBA00023172"/>
    </source>
</evidence>
<keyword evidence="1" id="KW-0233">DNA recombination</keyword>
<feature type="region of interest" description="Disordered" evidence="2">
    <location>
        <begin position="447"/>
        <end position="468"/>
    </location>
</feature>
<evidence type="ECO:0000256" key="3">
    <source>
        <dbReference type="SAM" id="Phobius"/>
    </source>
</evidence>
<dbReference type="GO" id="GO:0006310">
    <property type="term" value="P:DNA recombination"/>
    <property type="evidence" value="ECO:0007669"/>
    <property type="project" value="UniProtKB-KW"/>
</dbReference>
<comment type="caution">
    <text evidence="4">The sequence shown here is derived from an EMBL/GenBank/DDBJ whole genome shotgun (WGS) entry which is preliminary data.</text>
</comment>
<evidence type="ECO:0000313" key="5">
    <source>
        <dbReference type="EMBL" id="CAL1161198.1"/>
    </source>
</evidence>
<dbReference type="SUPFAM" id="SSF56349">
    <property type="entry name" value="DNA breaking-rejoining enzymes"/>
    <property type="match status" value="1"/>
</dbReference>
<feature type="compositionally biased region" description="Basic and acidic residues" evidence="2">
    <location>
        <begin position="816"/>
        <end position="828"/>
    </location>
</feature>
<feature type="compositionally biased region" description="Basic and acidic residues" evidence="2">
    <location>
        <begin position="795"/>
        <end position="805"/>
    </location>
</feature>
<feature type="transmembrane region" description="Helical" evidence="3">
    <location>
        <begin position="27"/>
        <end position="49"/>
    </location>
</feature>
<keyword evidence="3" id="KW-0812">Transmembrane</keyword>
<protein>
    <submittedName>
        <fullName evidence="4">Uncharacterized protein</fullName>
    </submittedName>
</protein>
<dbReference type="GO" id="GO:0003677">
    <property type="term" value="F:DNA binding"/>
    <property type="evidence" value="ECO:0007669"/>
    <property type="project" value="InterPro"/>
</dbReference>
<reference evidence="4" key="1">
    <citation type="submission" date="2022-10" db="EMBL/GenBank/DDBJ databases">
        <authorList>
            <person name="Chen Y."/>
            <person name="Dougan E. K."/>
            <person name="Chan C."/>
            <person name="Rhodes N."/>
            <person name="Thang M."/>
        </authorList>
    </citation>
    <scope>NUCLEOTIDE SEQUENCE</scope>
</reference>
<feature type="region of interest" description="Disordered" evidence="2">
    <location>
        <begin position="1917"/>
        <end position="1946"/>
    </location>
</feature>
<gene>
    <name evidence="4" type="ORF">C1SCF055_LOCUS33349</name>
</gene>
<dbReference type="EMBL" id="CAMXCT020004135">
    <property type="protein sequence ID" value="CAL1161198.1"/>
    <property type="molecule type" value="Genomic_DNA"/>
</dbReference>
<keyword evidence="6" id="KW-1185">Reference proteome</keyword>
<evidence type="ECO:0000313" key="4">
    <source>
        <dbReference type="EMBL" id="CAI4007823.1"/>
    </source>
</evidence>
<feature type="region of interest" description="Disordered" evidence="2">
    <location>
        <begin position="795"/>
        <end position="834"/>
    </location>
</feature>
<organism evidence="4">
    <name type="scientific">Cladocopium goreaui</name>
    <dbReference type="NCBI Taxonomy" id="2562237"/>
    <lineage>
        <taxon>Eukaryota</taxon>
        <taxon>Sar</taxon>
        <taxon>Alveolata</taxon>
        <taxon>Dinophyceae</taxon>
        <taxon>Suessiales</taxon>
        <taxon>Symbiodiniaceae</taxon>
        <taxon>Cladocopium</taxon>
    </lineage>
</organism>
<feature type="compositionally biased region" description="Basic and acidic residues" evidence="2">
    <location>
        <begin position="1039"/>
        <end position="1051"/>
    </location>
</feature>
<dbReference type="InterPro" id="IPR011010">
    <property type="entry name" value="DNA_brk_join_enz"/>
</dbReference>
<feature type="region of interest" description="Disordered" evidence="2">
    <location>
        <begin position="1970"/>
        <end position="1990"/>
    </location>
</feature>
<keyword evidence="3" id="KW-0472">Membrane</keyword>
<feature type="region of interest" description="Disordered" evidence="2">
    <location>
        <begin position="1032"/>
        <end position="1055"/>
    </location>
</feature>
<keyword evidence="3" id="KW-1133">Transmembrane helix</keyword>
<evidence type="ECO:0000256" key="2">
    <source>
        <dbReference type="SAM" id="MobiDB-lite"/>
    </source>
</evidence>
<name>A0A9P1DDA3_9DINO</name>
<reference evidence="5" key="2">
    <citation type="submission" date="2024-04" db="EMBL/GenBank/DDBJ databases">
        <authorList>
            <person name="Chen Y."/>
            <person name="Shah S."/>
            <person name="Dougan E. K."/>
            <person name="Thang M."/>
            <person name="Chan C."/>
        </authorList>
    </citation>
    <scope>NUCLEOTIDE SEQUENCE [LARGE SCALE GENOMIC DNA]</scope>
</reference>
<dbReference type="Proteomes" id="UP001152797">
    <property type="component" value="Unassembled WGS sequence"/>
</dbReference>
<sequence length="2022" mass="223514">MSFAFALTELVREARWWATPGTASCPWGAFCFLILLAFIFGCCCGAFAVGCALSQGCQRVGLVLARLAAAYWGPQAATEQELSFQFENLQISIRVTVRPLTTASVNRASGSGVQVAAEADRGPAGEAEFIDPYHISIDLEERALAARTAPDLSALPLPFLRYLESRLRGSDSEWTSRARLARAFRAGCAAYRRLNGEFSEVSSPGIPFRNTIYIILRCPRYPAGVWTSDYSAFIEACGRSHDSDFHRNTVCQAFATRTEGDAFLSSAVNMSPLDSEVLKGYVAGVDGARDLSLTAVWLPLDSSDAEGATVVATCYPLLCRENGFMLLVPKTEEVTAALQVVSSLCSAEPAIWEGEVDIITVRGRLLGKQECQLVDLTWDYVPHLCKALVLRGAAKQSTQVVHFQLGGASGRPVAQSALSLADHWITAGLGLDPESAQEYLTGEELARDDDPDLASPSPPGSQAGGSGGLQARIKVLEEQLAGLHQAVSTQPRAQARLPLGSLQASRAKHGQEQQLFSAQGSALRPEELARLQQLAGAPPGRLQAAVAKQLPAPDRQVAVLDGLQAETEKEVLEDPEAHLLELGLDPTQVTDPVQRLLLLQMQQNTVLMRRFAQPRDPMSSLLGGGGSESGSSSGGARGCLARDMYLKTIQDLPRVAEVARQNALQELGISRDKEDKDLMHLYVERRIPLAENKLLAHFAVLAAEGWSIAQSSNNLEMQGFLARMLFFVEQGLGWEGRPRLADGGFSRTKYPPPFLKQKGPWSETVHQISEPSVGVSEFSVPARFGLFGREDSNHWEANREISEPHHRSRRSPQTKGKTEVKEGKERVRQGGRGRAQCVLASTGSADARALDASMSHFPQDTCRVSDLAENWESLRKGKSLVLQDASNMQPSRSKALWPVPLPRWRWTACMHLGPRRRRRKRELSTRHLATQLIIACLNWEVLGHPVDPPPEGCLGYPISDAQHLIIEHIESLVDHHLSSGDFSEDDLGRFLEKYQGVIKMLEELPHCHSSGEDLTSVLIDLQADLDPYNSHFGGRVHHRTEDKPKSDHQCTFDRSAPLPMSGARPVISSRIKWQFPPSFEAEAYLTNPLVKAAFEDPEVMRKPKEFWSPSKPAKINCSKAELLDLAKRWDDLGTILGADFDGVKGRVMAPRSRILLLSGISMKIVFCLNRQSLNELQVLAMLGPTAQSDLRVHYSKFLYTTDASPSGGAVVRAEIGPKAAQEVWRHTEQKGFYTKLQSPVSVILSEHGIEPESMHMFQDHLAHHSLKAKIPSSLSEGWVFDCIEIFRGVGNWSAAHRDVGLAVHDGIDLDGRRLRVGDITSDSVFRELTALAARRVIRDWHAGVPCPSFGTLRRPQEVYGCRPYPGQRVSEFSAAYPLRLVQAMAVGSLQASKGHVDAMPLQAIHLTAKSLGIPLEDVSPAPTKEKPKWFELLEKGDPSLFDIVVASSCVARVPGRWMRFILLILAGDVERNPGPLKPGTNVRPRGVLDLKVGFAEQTSNRMIQCVSAFQQWVENFCELSFENLVSDSQAVGWALRAYGVHLFERGFPRYLFVYAITGMQEQFPQCRPSLGLAWQIDRKWQIHEPGQCRAVLPGIAVRAVCAVGTLWGWHFWVGVILLGFAAMLHPSEMVALTRKDLVFPRDVGFDMPCLYIHLQNPKTARFARRQHGRIDDTQIIQLAEKIFGKLPMQCRLYSGSISLFRKQWDAVMSLLGIPHRQSQRGATPGTLRGSGATFLYGRTEDIPWIAWRGRWARVKTLEFYLQEVSAQLLLHELPKRSKHLVETFGNAAWPILCTQWRLLEEHPTGCIQLLCREPGQLGELRRKGMHRSIPQAVYSFCAENRGNLDLSSQDIPSSLQTLLHALCRDLVSLAFRCRSMTDRQWSQAGDVFEVLRDMLHEDVTLEWMDVSSRLSRLSGHVPIPMPAMRHPSPLGETKRSEPSDSPVAHRRSLAEAASMAFSAVTASLFWQNGTEEPVPRDEEPDPAGAAPVESHSACLGAEGATDEAVSVPEAKEFVPKCRFGFV</sequence>
<evidence type="ECO:0000313" key="6">
    <source>
        <dbReference type="Proteomes" id="UP001152797"/>
    </source>
</evidence>
<accession>A0A9P1DDA3</accession>